<dbReference type="InterPro" id="IPR023198">
    <property type="entry name" value="PGP-like_dom2"/>
</dbReference>
<dbReference type="Proteomes" id="UP000461880">
    <property type="component" value="Unassembled WGS sequence"/>
</dbReference>
<keyword evidence="2" id="KW-1185">Reference proteome</keyword>
<dbReference type="AlphaFoldDB" id="A0A7X2NTQ7"/>
<comment type="caution">
    <text evidence="1">The sequence shown here is derived from an EMBL/GenBank/DDBJ whole genome shotgun (WGS) entry which is preliminary data.</text>
</comment>
<accession>A0A7X2NTQ7</accession>
<dbReference type="NCBIfam" id="TIGR01509">
    <property type="entry name" value="HAD-SF-IA-v3"/>
    <property type="match status" value="1"/>
</dbReference>
<dbReference type="SFLD" id="SFLDG01129">
    <property type="entry name" value="C1.5:_HAD__Beta-PGM__Phosphata"/>
    <property type="match status" value="1"/>
</dbReference>
<dbReference type="Gene3D" id="3.40.50.1000">
    <property type="entry name" value="HAD superfamily/HAD-like"/>
    <property type="match status" value="1"/>
</dbReference>
<dbReference type="Gene3D" id="1.10.150.240">
    <property type="entry name" value="Putative phosphatase, domain 2"/>
    <property type="match status" value="1"/>
</dbReference>
<dbReference type="PANTHER" id="PTHR43611:SF3">
    <property type="entry name" value="FLAVIN MONONUCLEOTIDE HYDROLASE 1, CHLOROPLATIC"/>
    <property type="match status" value="1"/>
</dbReference>
<dbReference type="InterPro" id="IPR023214">
    <property type="entry name" value="HAD_sf"/>
</dbReference>
<evidence type="ECO:0000313" key="2">
    <source>
        <dbReference type="Proteomes" id="UP000461880"/>
    </source>
</evidence>
<organism evidence="1 2">
    <name type="scientific">Stecheria intestinalis</name>
    <dbReference type="NCBI Taxonomy" id="2606630"/>
    <lineage>
        <taxon>Bacteria</taxon>
        <taxon>Bacillati</taxon>
        <taxon>Bacillota</taxon>
        <taxon>Erysipelotrichia</taxon>
        <taxon>Erysipelotrichales</taxon>
        <taxon>Erysipelotrichaceae</taxon>
        <taxon>Stecheria</taxon>
    </lineage>
</organism>
<reference evidence="1 2" key="1">
    <citation type="submission" date="2019-08" db="EMBL/GenBank/DDBJ databases">
        <title>In-depth cultivation of the pig gut microbiome towards novel bacterial diversity and tailored functional studies.</title>
        <authorList>
            <person name="Wylensek D."/>
            <person name="Hitch T.C.A."/>
            <person name="Clavel T."/>
        </authorList>
    </citation>
    <scope>NUCLEOTIDE SEQUENCE [LARGE SCALE GENOMIC DNA]</scope>
    <source>
        <strain evidence="1 2">Oil+RF-744-GAM-WT-6</strain>
    </source>
</reference>
<dbReference type="RefSeq" id="WP_105303261.1">
    <property type="nucleotide sequence ID" value="NZ_JAQXPC010000051.1"/>
</dbReference>
<name>A0A7X2NTQ7_9FIRM</name>
<evidence type="ECO:0000313" key="1">
    <source>
        <dbReference type="EMBL" id="MSS59308.1"/>
    </source>
</evidence>
<protein>
    <submittedName>
        <fullName evidence="1">HAD family phosphatase</fullName>
    </submittedName>
</protein>
<dbReference type="SUPFAM" id="SSF56784">
    <property type="entry name" value="HAD-like"/>
    <property type="match status" value="1"/>
</dbReference>
<dbReference type="EMBL" id="VUMN01000028">
    <property type="protein sequence ID" value="MSS59308.1"/>
    <property type="molecule type" value="Genomic_DNA"/>
</dbReference>
<dbReference type="InterPro" id="IPR006439">
    <property type="entry name" value="HAD-SF_hydro_IA"/>
</dbReference>
<proteinExistence type="predicted"/>
<sequence>MIRNIVLDLGGVLITYHPVSSIMRAGYSREDAERLNRSVFLDPLWTELDRGTYASMEEALPLFCSAHPEDEKLIRAFFSNNWMELLFQPIEASVVFLKKLKQHGYRVYFLTNYAADSYQETSSRLSFFSLADGAVVSSEVKINKPDERIYRILLERYSLVPSETLFFDDHEINCKAAIRCGMHAQVFRDAETAEEVLLSNF</sequence>
<gene>
    <name evidence="1" type="ORF">FYJ51_10435</name>
</gene>
<dbReference type="PANTHER" id="PTHR43611">
    <property type="entry name" value="ALPHA-D-GLUCOSE 1-PHOSPHATE PHOSPHATASE"/>
    <property type="match status" value="1"/>
</dbReference>
<dbReference type="InterPro" id="IPR036412">
    <property type="entry name" value="HAD-like_sf"/>
</dbReference>
<dbReference type="CDD" id="cd02603">
    <property type="entry name" value="HAD_sEH-N_like"/>
    <property type="match status" value="1"/>
</dbReference>
<dbReference type="Pfam" id="PF00702">
    <property type="entry name" value="Hydrolase"/>
    <property type="match status" value="1"/>
</dbReference>
<dbReference type="PRINTS" id="PR00413">
    <property type="entry name" value="HADHALOGNASE"/>
</dbReference>
<dbReference type="SFLD" id="SFLDS00003">
    <property type="entry name" value="Haloacid_Dehalogenase"/>
    <property type="match status" value="1"/>
</dbReference>